<dbReference type="Proteomes" id="UP000094527">
    <property type="component" value="Unassembled WGS sequence"/>
</dbReference>
<dbReference type="EMBL" id="LJIJ01002079">
    <property type="protein sequence ID" value="ODM90260.1"/>
    <property type="molecule type" value="Genomic_DNA"/>
</dbReference>
<gene>
    <name evidence="1" type="ORF">Ocin01_16422</name>
</gene>
<protein>
    <submittedName>
        <fullName evidence="1">Uncharacterized protein</fullName>
    </submittedName>
</protein>
<name>A0A1D2MBB2_ORCCI</name>
<keyword evidence="2" id="KW-1185">Reference proteome</keyword>
<dbReference type="AlphaFoldDB" id="A0A1D2MBB2"/>
<comment type="caution">
    <text evidence="1">The sequence shown here is derived from an EMBL/GenBank/DDBJ whole genome shotgun (WGS) entry which is preliminary data.</text>
</comment>
<sequence>MGKRGRVPDSLESGAVFIL</sequence>
<organism evidence="1 2">
    <name type="scientific">Orchesella cincta</name>
    <name type="common">Springtail</name>
    <name type="synonym">Podura cincta</name>
    <dbReference type="NCBI Taxonomy" id="48709"/>
    <lineage>
        <taxon>Eukaryota</taxon>
        <taxon>Metazoa</taxon>
        <taxon>Ecdysozoa</taxon>
        <taxon>Arthropoda</taxon>
        <taxon>Hexapoda</taxon>
        <taxon>Collembola</taxon>
        <taxon>Entomobryomorpha</taxon>
        <taxon>Entomobryoidea</taxon>
        <taxon>Orchesellidae</taxon>
        <taxon>Orchesellinae</taxon>
        <taxon>Orchesella</taxon>
    </lineage>
</organism>
<evidence type="ECO:0000313" key="2">
    <source>
        <dbReference type="Proteomes" id="UP000094527"/>
    </source>
</evidence>
<accession>A0A1D2MBB2</accession>
<reference evidence="1 2" key="1">
    <citation type="journal article" date="2016" name="Genome Biol. Evol.">
        <title>Gene Family Evolution Reflects Adaptation to Soil Environmental Stressors in the Genome of the Collembolan Orchesella cincta.</title>
        <authorList>
            <person name="Faddeeva-Vakhrusheva A."/>
            <person name="Derks M.F."/>
            <person name="Anvar S.Y."/>
            <person name="Agamennone V."/>
            <person name="Suring W."/>
            <person name="Smit S."/>
            <person name="van Straalen N.M."/>
            <person name="Roelofs D."/>
        </authorList>
    </citation>
    <scope>NUCLEOTIDE SEQUENCE [LARGE SCALE GENOMIC DNA]</scope>
    <source>
        <tissue evidence="1">Mixed pool</tissue>
    </source>
</reference>
<evidence type="ECO:0000313" key="1">
    <source>
        <dbReference type="EMBL" id="ODM90260.1"/>
    </source>
</evidence>
<proteinExistence type="predicted"/>